<protein>
    <recommendedName>
        <fullName evidence="3">DRBM domain-containing protein</fullName>
    </recommendedName>
</protein>
<proteinExistence type="predicted"/>
<reference evidence="2" key="1">
    <citation type="journal article" date="2018" name="Genome Biol.">
        <title>SKESA: strategic k-mer extension for scrupulous assemblies.</title>
        <authorList>
            <person name="Souvorov A."/>
            <person name="Agarwala R."/>
            <person name="Lipman D.J."/>
        </authorList>
    </citation>
    <scope>NUCLEOTIDE SEQUENCE</scope>
    <source>
        <strain evidence="2">R17.5973</strain>
    </source>
</reference>
<evidence type="ECO:0008006" key="3">
    <source>
        <dbReference type="Google" id="ProtNLM"/>
    </source>
</evidence>
<reference evidence="2" key="2">
    <citation type="submission" date="2019-01" db="EMBL/GenBank/DDBJ databases">
        <authorList>
            <consortium name="NCBI Pathogen Detection Project"/>
        </authorList>
    </citation>
    <scope>NUCLEOTIDE SEQUENCE</scope>
    <source>
        <strain evidence="2">R17.5973</strain>
    </source>
</reference>
<sequence>MLNKLLQELFFSVQLILAFVLRLHYTFPLFVAVLRRDEWVESFTGLFRLRTRTCQNEGKFYSTVELQMNRGHTQIQTVAHFGPESSLKEAQQKASAALVHIARFEMFKPQI</sequence>
<keyword evidence="1" id="KW-1133">Transmembrane helix</keyword>
<gene>
    <name evidence="2" type="ORF">G1429_17915</name>
</gene>
<accession>A0A722XNN6</accession>
<keyword evidence="1" id="KW-0812">Transmembrane</keyword>
<evidence type="ECO:0000313" key="2">
    <source>
        <dbReference type="EMBL" id="HAD9329102.1"/>
    </source>
</evidence>
<name>A0A722XNN6_SALER</name>
<dbReference type="AlphaFoldDB" id="A0A722XNN6"/>
<dbReference type="EMBL" id="DAAQHH010000008">
    <property type="protein sequence ID" value="HAD9329102.1"/>
    <property type="molecule type" value="Genomic_DNA"/>
</dbReference>
<organism evidence="2">
    <name type="scientific">Salmonella enterica</name>
    <name type="common">Salmonella choleraesuis</name>
    <dbReference type="NCBI Taxonomy" id="28901"/>
    <lineage>
        <taxon>Bacteria</taxon>
        <taxon>Pseudomonadati</taxon>
        <taxon>Pseudomonadota</taxon>
        <taxon>Gammaproteobacteria</taxon>
        <taxon>Enterobacterales</taxon>
        <taxon>Enterobacteriaceae</taxon>
        <taxon>Salmonella</taxon>
    </lineage>
</organism>
<keyword evidence="1" id="KW-0472">Membrane</keyword>
<evidence type="ECO:0000256" key="1">
    <source>
        <dbReference type="SAM" id="Phobius"/>
    </source>
</evidence>
<feature type="transmembrane region" description="Helical" evidence="1">
    <location>
        <begin position="12"/>
        <end position="34"/>
    </location>
</feature>
<comment type="caution">
    <text evidence="2">The sequence shown here is derived from an EMBL/GenBank/DDBJ whole genome shotgun (WGS) entry which is preliminary data.</text>
</comment>